<feature type="domain" description="O-antigen ligase-related" evidence="6">
    <location>
        <begin position="184"/>
        <end position="330"/>
    </location>
</feature>
<keyword evidence="2 5" id="KW-0812">Transmembrane</keyword>
<feature type="transmembrane region" description="Helical" evidence="5">
    <location>
        <begin position="102"/>
        <end position="127"/>
    </location>
</feature>
<dbReference type="KEGG" id="bfc:BacF7301_15745"/>
<dbReference type="Pfam" id="PF04932">
    <property type="entry name" value="Wzy_C"/>
    <property type="match status" value="1"/>
</dbReference>
<feature type="transmembrane region" description="Helical" evidence="5">
    <location>
        <begin position="75"/>
        <end position="95"/>
    </location>
</feature>
<sequence>MNKFLAVLLLAIMTLSQISLLPFSVLHYVVLGICVLYTLSCFGNFNRMTMMFILVGLLSIMMNDIPVFFKAGQRFLLWTALMIGCSALVGTWKAIRFRRVLLLNVCTVAVIMTMLSFLSYVGGFGVWTGGVGFWGVAFHGNILGLLGMLSTIFLTHLLLQKGLKRTERRKYNKKLSLILIVGLGASFIILLLASSRSALLCTAVGVLAYLKFYFGKKQGKYISVLMVCVVALVLAYPFLGEYTEGIENKMAYGVEKGSFTASRTALWATRIEEFKRNPILGVGSFAVDTTIYNSDKYFNPYDAVTGVVELGSSYLGVLSQNGLLGFLVFILLLWKGAKMGLRKVKSTGDPIDFLFFSLFIMILFHMNFEGYVNTSGQILTLILWLVIACNIDRTLPNDRTRTIKGLIYY</sequence>
<reference evidence="7 8" key="1">
    <citation type="submission" date="2020-03" db="EMBL/GenBank/DDBJ databases">
        <title>Genomic analysis of Bacteroides faecium CBA7301.</title>
        <authorList>
            <person name="Kim J."/>
            <person name="Roh S.W."/>
        </authorList>
    </citation>
    <scope>NUCLEOTIDE SEQUENCE [LARGE SCALE GENOMIC DNA]</scope>
    <source>
        <strain evidence="7 8">CBA7301</strain>
    </source>
</reference>
<feature type="transmembrane region" description="Helical" evidence="5">
    <location>
        <begin position="171"/>
        <end position="191"/>
    </location>
</feature>
<name>A0A6H0KQE9_9BACE</name>
<dbReference type="AlphaFoldDB" id="A0A6H0KQE9"/>
<feature type="transmembrane region" description="Helical" evidence="5">
    <location>
        <begin position="314"/>
        <end position="334"/>
    </location>
</feature>
<evidence type="ECO:0000313" key="7">
    <source>
        <dbReference type="EMBL" id="QIU95515.1"/>
    </source>
</evidence>
<evidence type="ECO:0000313" key="8">
    <source>
        <dbReference type="Proteomes" id="UP000501780"/>
    </source>
</evidence>
<feature type="transmembrane region" description="Helical" evidence="5">
    <location>
        <begin position="133"/>
        <end position="159"/>
    </location>
</feature>
<keyword evidence="4 5" id="KW-0472">Membrane</keyword>
<evidence type="ECO:0000256" key="1">
    <source>
        <dbReference type="ARBA" id="ARBA00004141"/>
    </source>
</evidence>
<dbReference type="EMBL" id="CP050831">
    <property type="protein sequence ID" value="QIU95515.1"/>
    <property type="molecule type" value="Genomic_DNA"/>
</dbReference>
<feature type="transmembrane region" description="Helical" evidence="5">
    <location>
        <begin position="350"/>
        <end position="368"/>
    </location>
</feature>
<dbReference type="GO" id="GO:0016020">
    <property type="term" value="C:membrane"/>
    <property type="evidence" value="ECO:0007669"/>
    <property type="project" value="UniProtKB-SubCell"/>
</dbReference>
<dbReference type="Proteomes" id="UP000501780">
    <property type="component" value="Chromosome"/>
</dbReference>
<evidence type="ECO:0000256" key="5">
    <source>
        <dbReference type="SAM" id="Phobius"/>
    </source>
</evidence>
<dbReference type="PANTHER" id="PTHR37422:SF23">
    <property type="entry name" value="TEICHURONIC ACID BIOSYNTHESIS PROTEIN TUAE"/>
    <property type="match status" value="1"/>
</dbReference>
<organism evidence="7 8">
    <name type="scientific">Bacteroides faecium</name>
    <dbReference type="NCBI Taxonomy" id="2715212"/>
    <lineage>
        <taxon>Bacteria</taxon>
        <taxon>Pseudomonadati</taxon>
        <taxon>Bacteroidota</taxon>
        <taxon>Bacteroidia</taxon>
        <taxon>Bacteroidales</taxon>
        <taxon>Bacteroidaceae</taxon>
        <taxon>Bacteroides</taxon>
    </lineage>
</organism>
<proteinExistence type="predicted"/>
<feature type="transmembrane region" description="Helical" evidence="5">
    <location>
        <begin position="197"/>
        <end position="214"/>
    </location>
</feature>
<evidence type="ECO:0000256" key="4">
    <source>
        <dbReference type="ARBA" id="ARBA00023136"/>
    </source>
</evidence>
<evidence type="ECO:0000256" key="3">
    <source>
        <dbReference type="ARBA" id="ARBA00022989"/>
    </source>
</evidence>
<dbReference type="InterPro" id="IPR007016">
    <property type="entry name" value="O-antigen_ligase-rel_domated"/>
</dbReference>
<gene>
    <name evidence="7" type="ORF">BacF7301_15745</name>
</gene>
<dbReference type="GO" id="GO:0016874">
    <property type="term" value="F:ligase activity"/>
    <property type="evidence" value="ECO:0007669"/>
    <property type="project" value="UniProtKB-KW"/>
</dbReference>
<keyword evidence="3 5" id="KW-1133">Transmembrane helix</keyword>
<dbReference type="RefSeq" id="WP_167964264.1">
    <property type="nucleotide sequence ID" value="NZ_CP050831.1"/>
</dbReference>
<comment type="subcellular location">
    <subcellularLocation>
        <location evidence="1">Membrane</location>
        <topology evidence="1">Multi-pass membrane protein</topology>
    </subcellularLocation>
</comment>
<protein>
    <submittedName>
        <fullName evidence="7">O-antigen ligase family protein</fullName>
    </submittedName>
</protein>
<feature type="transmembrane region" description="Helical" evidence="5">
    <location>
        <begin position="52"/>
        <end position="69"/>
    </location>
</feature>
<feature type="transmembrane region" description="Helical" evidence="5">
    <location>
        <begin position="26"/>
        <end position="45"/>
    </location>
</feature>
<feature type="transmembrane region" description="Helical" evidence="5">
    <location>
        <begin position="374"/>
        <end position="391"/>
    </location>
</feature>
<keyword evidence="8" id="KW-1185">Reference proteome</keyword>
<accession>A0A6H0KQE9</accession>
<keyword evidence="7" id="KW-0436">Ligase</keyword>
<dbReference type="PANTHER" id="PTHR37422">
    <property type="entry name" value="TEICHURONIC ACID BIOSYNTHESIS PROTEIN TUAE"/>
    <property type="match status" value="1"/>
</dbReference>
<evidence type="ECO:0000256" key="2">
    <source>
        <dbReference type="ARBA" id="ARBA00022692"/>
    </source>
</evidence>
<dbReference type="InterPro" id="IPR051533">
    <property type="entry name" value="WaaL-like"/>
</dbReference>
<evidence type="ECO:0000259" key="6">
    <source>
        <dbReference type="Pfam" id="PF04932"/>
    </source>
</evidence>
<feature type="transmembrane region" description="Helical" evidence="5">
    <location>
        <begin position="221"/>
        <end position="239"/>
    </location>
</feature>